<gene>
    <name evidence="1" type="ORF">MNBD_CHLOROFLEXI01-3610</name>
</gene>
<protein>
    <submittedName>
        <fullName evidence="1">Uncharacterized protein</fullName>
    </submittedName>
</protein>
<feature type="non-terminal residue" evidence="1">
    <location>
        <position position="116"/>
    </location>
</feature>
<evidence type="ECO:0000313" key="1">
    <source>
        <dbReference type="EMBL" id="VAW34951.1"/>
    </source>
</evidence>
<proteinExistence type="predicted"/>
<sequence length="116" mass="12411">MGNLLEQIPHFGVLVRRRSNLSLLLFLLSLLFSVSCSLIQGPPQLVVPTPPGGTPFASVAQAGPLITNPDGTVIEAVNPDLRGLLDLVSQQNLLGYVQTLQGFNTRNTFSVTDQEG</sequence>
<dbReference type="AlphaFoldDB" id="A0A3B0UVD8"/>
<organism evidence="1">
    <name type="scientific">hydrothermal vent metagenome</name>
    <dbReference type="NCBI Taxonomy" id="652676"/>
    <lineage>
        <taxon>unclassified sequences</taxon>
        <taxon>metagenomes</taxon>
        <taxon>ecological metagenomes</taxon>
    </lineage>
</organism>
<dbReference type="EMBL" id="UOEU01000560">
    <property type="protein sequence ID" value="VAW34951.1"/>
    <property type="molecule type" value="Genomic_DNA"/>
</dbReference>
<accession>A0A3B0UVD8</accession>
<reference evidence="1" key="1">
    <citation type="submission" date="2018-06" db="EMBL/GenBank/DDBJ databases">
        <authorList>
            <person name="Zhirakovskaya E."/>
        </authorList>
    </citation>
    <scope>NUCLEOTIDE SEQUENCE</scope>
</reference>
<name>A0A3B0UVD8_9ZZZZ</name>